<keyword evidence="1" id="KW-0418">Kinase</keyword>
<gene>
    <name evidence="1" type="ORF">HKB16_16695</name>
</gene>
<comment type="caution">
    <text evidence="1">The sequence shown here is derived from an EMBL/GenBank/DDBJ whole genome shotgun (WGS) entry which is preliminary data.</text>
</comment>
<protein>
    <submittedName>
        <fullName evidence="1">Serine/threonine protein kinase</fullName>
    </submittedName>
</protein>
<reference evidence="1 2" key="1">
    <citation type="submission" date="2020-04" db="EMBL/GenBank/DDBJ databases">
        <title>Whole-genome sequencing of Vibrio spp. from China reveals different genetic environments of blaCTX-M-14 among diverse lineages.</title>
        <authorList>
            <person name="Zheng Z."/>
            <person name="Ye L."/>
            <person name="Chen S."/>
        </authorList>
    </citation>
    <scope>NUCLEOTIDE SEQUENCE [LARGE SCALE GENOMIC DNA]</scope>
    <source>
        <strain evidence="1 2">Vb0551</strain>
    </source>
</reference>
<sequence>MQLGSSETQIYYHLLDLDDSQKQQYLQALQRSQPELYRQLVPLLANETPEEQLTQLLYFG</sequence>
<evidence type="ECO:0000313" key="1">
    <source>
        <dbReference type="EMBL" id="NMU84510.1"/>
    </source>
</evidence>
<dbReference type="Proteomes" id="UP000518904">
    <property type="component" value="Unassembled WGS sequence"/>
</dbReference>
<organism evidence="1 2">
    <name type="scientific">Vibrio parahaemolyticus</name>
    <dbReference type="NCBI Taxonomy" id="670"/>
    <lineage>
        <taxon>Bacteria</taxon>
        <taxon>Pseudomonadati</taxon>
        <taxon>Pseudomonadota</taxon>
        <taxon>Gammaproteobacteria</taxon>
        <taxon>Vibrionales</taxon>
        <taxon>Vibrionaceae</taxon>
        <taxon>Vibrio</taxon>
    </lineage>
</organism>
<dbReference type="GO" id="GO:0004674">
    <property type="term" value="F:protein serine/threonine kinase activity"/>
    <property type="evidence" value="ECO:0007669"/>
    <property type="project" value="UniProtKB-KW"/>
</dbReference>
<accession>A0A7Y0SJ71</accession>
<dbReference type="EMBL" id="JABCLB010001823">
    <property type="protein sequence ID" value="NMU84510.1"/>
    <property type="molecule type" value="Genomic_DNA"/>
</dbReference>
<keyword evidence="1" id="KW-0808">Transferase</keyword>
<name>A0A7Y0SJ71_VIBPH</name>
<proteinExistence type="predicted"/>
<feature type="non-terminal residue" evidence="1">
    <location>
        <position position="60"/>
    </location>
</feature>
<dbReference type="AlphaFoldDB" id="A0A7Y0SJ71"/>
<evidence type="ECO:0000313" key="2">
    <source>
        <dbReference type="Proteomes" id="UP000518904"/>
    </source>
</evidence>
<keyword evidence="1" id="KW-0723">Serine/threonine-protein kinase</keyword>